<evidence type="ECO:0000256" key="2">
    <source>
        <dbReference type="ARBA" id="ARBA00023002"/>
    </source>
</evidence>
<dbReference type="InterPro" id="IPR002937">
    <property type="entry name" value="Amino_oxidase"/>
</dbReference>
<comment type="caution">
    <text evidence="7">The sequence shown here is derived from an EMBL/GenBank/DDBJ whole genome shotgun (WGS) entry which is preliminary data.</text>
</comment>
<dbReference type="InterPro" id="IPR036383">
    <property type="entry name" value="TSP1_rpt_sf"/>
</dbReference>
<dbReference type="SMART" id="SM00209">
    <property type="entry name" value="TSP1"/>
    <property type="match status" value="1"/>
</dbReference>
<dbReference type="PRINTS" id="PR00757">
    <property type="entry name" value="AMINEOXDASEF"/>
</dbReference>
<gene>
    <name evidence="7" type="ORF">OFUS_LOCUS25595</name>
</gene>
<keyword evidence="4" id="KW-0285">Flavoprotein</keyword>
<evidence type="ECO:0000256" key="1">
    <source>
        <dbReference type="ARBA" id="ARBA00001974"/>
    </source>
</evidence>
<dbReference type="PRINTS" id="PR01705">
    <property type="entry name" value="TSP1REPEAT"/>
</dbReference>
<name>A0A8S4Q8U4_OWEFU</name>
<comment type="cofactor">
    <cofactor evidence="1 4">
        <name>FAD</name>
        <dbReference type="ChEBI" id="CHEBI:57692"/>
    </cofactor>
</comment>
<dbReference type="Gene3D" id="2.20.100.10">
    <property type="entry name" value="Thrombospondin type-1 (TSP1) repeat"/>
    <property type="match status" value="1"/>
</dbReference>
<feature type="binding site" evidence="3">
    <location>
        <position position="438"/>
    </location>
    <ligand>
        <name>FAD</name>
        <dbReference type="ChEBI" id="CHEBI:57692"/>
    </ligand>
</feature>
<dbReference type="AlphaFoldDB" id="A0A8S4Q8U4"/>
<dbReference type="PANTHER" id="PTHR10742">
    <property type="entry name" value="FLAVIN MONOAMINE OXIDASE"/>
    <property type="match status" value="1"/>
</dbReference>
<protein>
    <recommendedName>
        <fullName evidence="4">Amine oxidase</fullName>
        <ecNumber evidence="4">1.4.3.-</ecNumber>
    </recommendedName>
</protein>
<dbReference type="GO" id="GO:0008131">
    <property type="term" value="F:primary methylamine oxidase activity"/>
    <property type="evidence" value="ECO:0007669"/>
    <property type="project" value="UniProtKB-ARBA"/>
</dbReference>
<dbReference type="PROSITE" id="PS50092">
    <property type="entry name" value="TSP1"/>
    <property type="match status" value="1"/>
</dbReference>
<feature type="domain" description="Amine oxidase" evidence="6">
    <location>
        <begin position="235"/>
        <end position="653"/>
    </location>
</feature>
<dbReference type="Proteomes" id="UP000749559">
    <property type="component" value="Unassembled WGS sequence"/>
</dbReference>
<dbReference type="SUPFAM" id="SSF54373">
    <property type="entry name" value="FAD-linked reductases, C-terminal domain"/>
    <property type="match status" value="1"/>
</dbReference>
<dbReference type="Pfam" id="PF00090">
    <property type="entry name" value="TSP_1"/>
    <property type="match status" value="1"/>
</dbReference>
<accession>A0A8S4Q8U4</accession>
<feature type="binding site" evidence="3">
    <location>
        <begin position="256"/>
        <end position="257"/>
    </location>
    <ligand>
        <name>FAD</name>
        <dbReference type="ChEBI" id="CHEBI:57692"/>
    </ligand>
</feature>
<comment type="similarity">
    <text evidence="4">Belongs to the flavin monoamine oxidase family.</text>
</comment>
<dbReference type="Pfam" id="PF01593">
    <property type="entry name" value="Amino_oxidase"/>
    <property type="match status" value="1"/>
</dbReference>
<dbReference type="Gene3D" id="3.90.660.10">
    <property type="match status" value="1"/>
</dbReference>
<feature type="region of interest" description="Disordered" evidence="5">
    <location>
        <begin position="40"/>
        <end position="62"/>
    </location>
</feature>
<evidence type="ECO:0000256" key="3">
    <source>
        <dbReference type="PIRSR" id="PIRSR601613-1"/>
    </source>
</evidence>
<keyword evidence="4" id="KW-0274">FAD</keyword>
<dbReference type="InterPro" id="IPR050281">
    <property type="entry name" value="Flavin_monoamine_oxidase"/>
</dbReference>
<dbReference type="PANTHER" id="PTHR10742:SF313">
    <property type="entry name" value="AMINE OXIDASE"/>
    <property type="match status" value="1"/>
</dbReference>
<dbReference type="Gene3D" id="3.50.50.60">
    <property type="entry name" value="FAD/NAD(P)-binding domain"/>
    <property type="match status" value="1"/>
</dbReference>
<dbReference type="InterPro" id="IPR000884">
    <property type="entry name" value="TSP1_rpt"/>
</dbReference>
<dbReference type="SUPFAM" id="SSF51905">
    <property type="entry name" value="FAD/NAD(P)-binding domain"/>
    <property type="match status" value="1"/>
</dbReference>
<evidence type="ECO:0000256" key="5">
    <source>
        <dbReference type="SAM" id="MobiDB-lite"/>
    </source>
</evidence>
<evidence type="ECO:0000313" key="8">
    <source>
        <dbReference type="Proteomes" id="UP000749559"/>
    </source>
</evidence>
<dbReference type="EC" id="1.4.3.-" evidence="4"/>
<keyword evidence="8" id="KW-1185">Reference proteome</keyword>
<reference evidence="7" key="1">
    <citation type="submission" date="2022-03" db="EMBL/GenBank/DDBJ databases">
        <authorList>
            <person name="Martin C."/>
        </authorList>
    </citation>
    <scope>NUCLEOTIDE SEQUENCE</scope>
</reference>
<dbReference type="InterPro" id="IPR001613">
    <property type="entry name" value="Flavin_amine_oxidase"/>
</dbReference>
<evidence type="ECO:0000256" key="4">
    <source>
        <dbReference type="RuleBase" id="RU362067"/>
    </source>
</evidence>
<organism evidence="7 8">
    <name type="scientific">Owenia fusiformis</name>
    <name type="common">Polychaete worm</name>
    <dbReference type="NCBI Taxonomy" id="6347"/>
    <lineage>
        <taxon>Eukaryota</taxon>
        <taxon>Metazoa</taxon>
        <taxon>Spiralia</taxon>
        <taxon>Lophotrochozoa</taxon>
        <taxon>Annelida</taxon>
        <taxon>Polychaeta</taxon>
        <taxon>Sedentaria</taxon>
        <taxon>Canalipalpata</taxon>
        <taxon>Sabellida</taxon>
        <taxon>Oweniida</taxon>
        <taxon>Oweniidae</taxon>
        <taxon>Owenia</taxon>
    </lineage>
</organism>
<feature type="compositionally biased region" description="Polar residues" evidence="5">
    <location>
        <begin position="40"/>
        <end position="51"/>
    </location>
</feature>
<dbReference type="InterPro" id="IPR036188">
    <property type="entry name" value="FAD/NAD-bd_sf"/>
</dbReference>
<evidence type="ECO:0000259" key="6">
    <source>
        <dbReference type="Pfam" id="PF01593"/>
    </source>
</evidence>
<keyword evidence="2 4" id="KW-0560">Oxidoreductase</keyword>
<proteinExistence type="inferred from homology"/>
<dbReference type="SUPFAM" id="SSF82895">
    <property type="entry name" value="TSP-1 type 1 repeat"/>
    <property type="match status" value="1"/>
</dbReference>
<evidence type="ECO:0000313" key="7">
    <source>
        <dbReference type="EMBL" id="CAH1801855.1"/>
    </source>
</evidence>
<dbReference type="GO" id="GO:0006598">
    <property type="term" value="P:polyamine catabolic process"/>
    <property type="evidence" value="ECO:0007669"/>
    <property type="project" value="TreeGrafter"/>
</dbReference>
<sequence>MPHGKNEHVHSRWDSMGLRGILPHRVPPSPTWDFMGPHVTSSDSMGQNPTESHGVPLTSWGKIPKGPTRSHAMLSLWRSQLAPLVYTGLYDTKYANVVAIPDKTARRVAEAILGGNWELWTNWGECNKTCGADGVRNRTRTCKDPSSEQGRKACPGSKVQYETCTLPDCSKELDLGEACLPGYSCSDPNAECKDVGDGVKCACKASFIQKRFHNVLACTEATTQTTSVIVLGGGIAGVMAAKTLYEAGVTDIILVEAQSQLGGRISHIDWNGYTIEKGASWIQGLDGNPIWDLAQKFGLSGMHSALTNRTVRDANGNDVTEEVDLSNKRLAPAQEFEDELAIKKLQSNGSDISKMVALRLGGWTAKSNIDNALQYFTYDFEYAENIDTLSLKYGVLFSYWDFEDGDFRVVDPRGYRHIVQATAADFLNETNTMLNETVSKVETLKNRVRITLDTGVKIEAAYAIMTFSLGVLQHEKVTFEPPFSYEKKEAINAFKMSHFTRIVLKFPYAFWDETEYVFFAAKRPGYYVLWDNLNNARIHPGSNILMSTLTGDEARRIASLTEAEIVAESMGVLRSMYGANIPDPISVLVNTWLDNPLTMGSYSNWPIGFDEDDHDVMTAPIGNLHFAGEHTNGRYYGYTHGAYMSGVDAATNVVNCMNYGC</sequence>
<dbReference type="EMBL" id="CAIIXF020000012">
    <property type="protein sequence ID" value="CAH1801855.1"/>
    <property type="molecule type" value="Genomic_DNA"/>
</dbReference>